<reference evidence="2" key="1">
    <citation type="submission" date="2013-02" db="EMBL/GenBank/DDBJ databases">
        <authorList>
            <person name="Hughes D."/>
        </authorList>
    </citation>
    <scope>NUCLEOTIDE SEQUENCE</scope>
    <source>
        <strain>Durham</strain>
        <strain evidence="2">NC isolate 2 -- Noor lab</strain>
    </source>
</reference>
<accession>T1GZ66</accession>
<sequence>MPQHNTGMGNACNLRLIQEKFESMTNETKALIKDNRFHGTTADIWSSRGRSFLGVTIHCIDSETLKRKSRALAVKKLSGRHTAYNIGIELQRIFYDFQLHKNKNVVTVTDNGSNFSRQI</sequence>
<dbReference type="EMBL" id="CAQQ02073740">
    <property type="status" value="NOT_ANNOTATED_CDS"/>
    <property type="molecule type" value="Genomic_DNA"/>
</dbReference>
<dbReference type="EnsemblMetazoa" id="MESCA009163-RA">
    <property type="protein sequence ID" value="MESCA009163-PA"/>
    <property type="gene ID" value="MESCA009163"/>
</dbReference>
<dbReference type="EMBL" id="CAQQ02073738">
    <property type="status" value="NOT_ANNOTATED_CDS"/>
    <property type="molecule type" value="Genomic_DNA"/>
</dbReference>
<dbReference type="EMBL" id="CAQQ02073739">
    <property type="status" value="NOT_ANNOTATED_CDS"/>
    <property type="molecule type" value="Genomic_DNA"/>
</dbReference>
<evidence type="ECO:0000313" key="2">
    <source>
        <dbReference type="Proteomes" id="UP000015102"/>
    </source>
</evidence>
<dbReference type="EMBL" id="CAQQ02073741">
    <property type="status" value="NOT_ANNOTATED_CDS"/>
    <property type="molecule type" value="Genomic_DNA"/>
</dbReference>
<dbReference type="OMA" id="TIHCIDS"/>
<dbReference type="InterPro" id="IPR012337">
    <property type="entry name" value="RNaseH-like_sf"/>
</dbReference>
<evidence type="ECO:0000313" key="1">
    <source>
        <dbReference type="EnsemblMetazoa" id="MESCA009163-PA"/>
    </source>
</evidence>
<dbReference type="STRING" id="36166.T1GZ66"/>
<dbReference type="SUPFAM" id="SSF53098">
    <property type="entry name" value="Ribonuclease H-like"/>
    <property type="match status" value="1"/>
</dbReference>
<dbReference type="HOGENOM" id="CLU_2064127_0_0_1"/>
<reference evidence="1" key="2">
    <citation type="submission" date="2015-06" db="UniProtKB">
        <authorList>
            <consortium name="EnsemblMetazoa"/>
        </authorList>
    </citation>
    <scope>IDENTIFICATION</scope>
</reference>
<dbReference type="AlphaFoldDB" id="T1GZ66"/>
<proteinExistence type="predicted"/>
<name>T1GZ66_MEGSC</name>
<keyword evidence="2" id="KW-1185">Reference proteome</keyword>
<organism evidence="1 2">
    <name type="scientific">Megaselia scalaris</name>
    <name type="common">Humpbacked fly</name>
    <name type="synonym">Phora scalaris</name>
    <dbReference type="NCBI Taxonomy" id="36166"/>
    <lineage>
        <taxon>Eukaryota</taxon>
        <taxon>Metazoa</taxon>
        <taxon>Ecdysozoa</taxon>
        <taxon>Arthropoda</taxon>
        <taxon>Hexapoda</taxon>
        <taxon>Insecta</taxon>
        <taxon>Pterygota</taxon>
        <taxon>Neoptera</taxon>
        <taxon>Endopterygota</taxon>
        <taxon>Diptera</taxon>
        <taxon>Brachycera</taxon>
        <taxon>Muscomorpha</taxon>
        <taxon>Platypezoidea</taxon>
        <taxon>Phoridae</taxon>
        <taxon>Megaseliini</taxon>
        <taxon>Megaselia</taxon>
    </lineage>
</organism>
<protein>
    <recommendedName>
        <fullName evidence="3">DUF659 domain-containing protein</fullName>
    </recommendedName>
</protein>
<evidence type="ECO:0008006" key="3">
    <source>
        <dbReference type="Google" id="ProtNLM"/>
    </source>
</evidence>
<dbReference type="PANTHER" id="PTHR47501">
    <property type="entry name" value="TRANSPOSASE-RELATED"/>
    <property type="match status" value="1"/>
</dbReference>
<dbReference type="Proteomes" id="UP000015102">
    <property type="component" value="Unassembled WGS sequence"/>
</dbReference>